<dbReference type="Pfam" id="PF03364">
    <property type="entry name" value="Polyketide_cyc"/>
    <property type="match status" value="1"/>
</dbReference>
<evidence type="ECO:0000313" key="6">
    <source>
        <dbReference type="EMBL" id="RMZ35956.1"/>
    </source>
</evidence>
<evidence type="ECO:0000313" key="7">
    <source>
        <dbReference type="Proteomes" id="UP000275480"/>
    </source>
</evidence>
<feature type="compositionally biased region" description="Low complexity" evidence="4">
    <location>
        <begin position="32"/>
        <end position="45"/>
    </location>
</feature>
<dbReference type="PANTHER" id="PTHR12901">
    <property type="entry name" value="SPERM PROTEIN HOMOLOG"/>
    <property type="match status" value="1"/>
</dbReference>
<comment type="similarity">
    <text evidence="1">Belongs to the COQ10 family.</text>
</comment>
<dbReference type="CDD" id="cd07813">
    <property type="entry name" value="COQ10p_like"/>
    <property type="match status" value="1"/>
</dbReference>
<dbReference type="EMBL" id="QQZZ01000196">
    <property type="protein sequence ID" value="RMZ35956.1"/>
    <property type="molecule type" value="Genomic_DNA"/>
</dbReference>
<evidence type="ECO:0000259" key="5">
    <source>
        <dbReference type="Pfam" id="PF03364"/>
    </source>
</evidence>
<organism evidence="6 7">
    <name type="scientific">Aspergillus flavus</name>
    <dbReference type="NCBI Taxonomy" id="5059"/>
    <lineage>
        <taxon>Eukaryota</taxon>
        <taxon>Fungi</taxon>
        <taxon>Dikarya</taxon>
        <taxon>Ascomycota</taxon>
        <taxon>Pezizomycotina</taxon>
        <taxon>Eurotiomycetes</taxon>
        <taxon>Eurotiomycetidae</taxon>
        <taxon>Eurotiales</taxon>
        <taxon>Aspergillaceae</taxon>
        <taxon>Aspergillus</taxon>
        <taxon>Aspergillus subgen. Circumdati</taxon>
    </lineage>
</organism>
<proteinExistence type="inferred from homology"/>
<dbReference type="SUPFAM" id="SSF55961">
    <property type="entry name" value="Bet v1-like"/>
    <property type="match status" value="1"/>
</dbReference>
<evidence type="ECO:0000256" key="1">
    <source>
        <dbReference type="ARBA" id="ARBA00006885"/>
    </source>
</evidence>
<comment type="subunit">
    <text evidence="2">Interacts with coenzyme Q.</text>
</comment>
<dbReference type="PANTHER" id="PTHR12901:SF10">
    <property type="entry name" value="COENZYME Q-BINDING PROTEIN COQ10, MITOCHONDRIAL"/>
    <property type="match status" value="1"/>
</dbReference>
<dbReference type="Gene3D" id="3.30.530.20">
    <property type="match status" value="1"/>
</dbReference>
<gene>
    <name evidence="6" type="ORF">CA14_009612</name>
</gene>
<comment type="caution">
    <text evidence="6">The sequence shown here is derived from an EMBL/GenBank/DDBJ whole genome shotgun (WGS) entry which is preliminary data.</text>
</comment>
<dbReference type="InterPro" id="IPR005031">
    <property type="entry name" value="COQ10_START"/>
</dbReference>
<feature type="region of interest" description="Disordered" evidence="4">
    <location>
        <begin position="1"/>
        <end position="45"/>
    </location>
</feature>
<dbReference type="GO" id="GO:0048039">
    <property type="term" value="F:ubiquinone binding"/>
    <property type="evidence" value="ECO:0007669"/>
    <property type="project" value="InterPro"/>
</dbReference>
<comment type="function">
    <text evidence="3">Required for the function of coenzyme Q in the respiratory chain. May serve as a chaperone or may be involved in the transport of Q6 from its site of synthesis to the catalytic sites of the respiratory complexes.</text>
</comment>
<dbReference type="AlphaFoldDB" id="A0AB74BSL2"/>
<sequence>MRPSVLPRHLSRRISPLSPSRSLATPSQYLQRPTIPSTSPTTRTSHLPYLETLRPFHLPSISSLLSNNSNGSNNNNNNGRTLTATRTLPYAPESLYQVISSVESYSQFLPFLTASTVTHRDPKTGYPTRAFLTVGYGPLSETFTSRVDCDRSRWIVEARSGAKFGIDSKDGQAGGNFPGANEGIFEYLSTKWELVPLESERPMTKVDLEIRFEFRNQLHAAMMSAVEGQMAGVMIEAFEKRIRDIEGRR</sequence>
<feature type="domain" description="Coenzyme Q-binding protein COQ10 START" evidence="5">
    <location>
        <begin position="88"/>
        <end position="239"/>
    </location>
</feature>
<protein>
    <submittedName>
        <fullName evidence="6">C6 transcription factor</fullName>
    </submittedName>
</protein>
<name>A0AB74BSL2_ASPFL</name>
<accession>A0AB74BSL2</accession>
<dbReference type="Proteomes" id="UP000275480">
    <property type="component" value="Unassembled WGS sequence"/>
</dbReference>
<dbReference type="GO" id="GO:0045333">
    <property type="term" value="P:cellular respiration"/>
    <property type="evidence" value="ECO:0007669"/>
    <property type="project" value="InterPro"/>
</dbReference>
<evidence type="ECO:0000256" key="4">
    <source>
        <dbReference type="SAM" id="MobiDB-lite"/>
    </source>
</evidence>
<reference evidence="6 7" key="1">
    <citation type="submission" date="2018-07" db="EMBL/GenBank/DDBJ databases">
        <title>Identification of spontaneous genetic mutation associated with occurrence of a yellow conidial color mutant of Aspergillus flavus.</title>
        <authorList>
            <person name="Chang P.-K."/>
            <person name="Mack B.M."/>
            <person name="Scharfenstein L."/>
            <person name="Gilbert M.K."/>
        </authorList>
    </citation>
    <scope>NUCLEOTIDE SEQUENCE [LARGE SCALE GENOMIC DNA]</scope>
    <source>
        <strain evidence="6 7">CA14</strain>
    </source>
</reference>
<dbReference type="InterPro" id="IPR023393">
    <property type="entry name" value="START-like_dom_sf"/>
</dbReference>
<evidence type="ECO:0000256" key="3">
    <source>
        <dbReference type="ARBA" id="ARBA00024947"/>
    </source>
</evidence>
<feature type="compositionally biased region" description="Low complexity" evidence="4">
    <location>
        <begin position="13"/>
        <end position="23"/>
    </location>
</feature>
<evidence type="ECO:0000256" key="2">
    <source>
        <dbReference type="ARBA" id="ARBA00011814"/>
    </source>
</evidence>
<dbReference type="GO" id="GO:0005739">
    <property type="term" value="C:mitochondrion"/>
    <property type="evidence" value="ECO:0007669"/>
    <property type="project" value="TreeGrafter"/>
</dbReference>
<dbReference type="InterPro" id="IPR044996">
    <property type="entry name" value="COQ10-like"/>
</dbReference>
<dbReference type="FunFam" id="3.30.530.20:FF:000048">
    <property type="entry name" value="Sreptomyces cyclase/dehydrase family protein"/>
    <property type="match status" value="1"/>
</dbReference>